<reference evidence="3" key="2">
    <citation type="submission" date="2015-08" db="UniProtKB">
        <authorList>
            <consortium name="WormBaseParasite"/>
        </authorList>
    </citation>
    <scope>IDENTIFICATION</scope>
</reference>
<name>A0A0K0EYY8_STRVS</name>
<proteinExistence type="predicted"/>
<feature type="compositionally biased region" description="Polar residues" evidence="1">
    <location>
        <begin position="389"/>
        <end position="398"/>
    </location>
</feature>
<organism evidence="2 3">
    <name type="scientific">Strongyloides venezuelensis</name>
    <name type="common">Threadworm</name>
    <dbReference type="NCBI Taxonomy" id="75913"/>
    <lineage>
        <taxon>Eukaryota</taxon>
        <taxon>Metazoa</taxon>
        <taxon>Ecdysozoa</taxon>
        <taxon>Nematoda</taxon>
        <taxon>Chromadorea</taxon>
        <taxon>Rhabditida</taxon>
        <taxon>Tylenchina</taxon>
        <taxon>Panagrolaimomorpha</taxon>
        <taxon>Strongyloidoidea</taxon>
        <taxon>Strongyloididae</taxon>
        <taxon>Strongyloides</taxon>
    </lineage>
</organism>
<dbReference type="AlphaFoldDB" id="A0A0K0EYY8"/>
<evidence type="ECO:0000256" key="1">
    <source>
        <dbReference type="SAM" id="MobiDB-lite"/>
    </source>
</evidence>
<feature type="region of interest" description="Disordered" evidence="1">
    <location>
        <begin position="389"/>
        <end position="474"/>
    </location>
</feature>
<reference evidence="2" key="1">
    <citation type="submission" date="2014-07" db="EMBL/GenBank/DDBJ databases">
        <authorList>
            <person name="Martin A.A"/>
            <person name="De Silva N."/>
        </authorList>
    </citation>
    <scope>NUCLEOTIDE SEQUENCE</scope>
</reference>
<evidence type="ECO:0000313" key="3">
    <source>
        <dbReference type="WBParaSite" id="SVE_0174700.3"/>
    </source>
</evidence>
<feature type="compositionally biased region" description="Polar residues" evidence="1">
    <location>
        <begin position="455"/>
        <end position="474"/>
    </location>
</feature>
<dbReference type="WBParaSite" id="SVE_0174700.3">
    <property type="protein sequence ID" value="SVE_0174700.3"/>
    <property type="gene ID" value="SVE_0174700"/>
</dbReference>
<keyword evidence="2" id="KW-1185">Reference proteome</keyword>
<protein>
    <submittedName>
        <fullName evidence="3">PX domain-containing protein</fullName>
    </submittedName>
</protein>
<evidence type="ECO:0000313" key="2">
    <source>
        <dbReference type="Proteomes" id="UP000035680"/>
    </source>
</evidence>
<feature type="compositionally biased region" description="Low complexity" evidence="1">
    <location>
        <begin position="668"/>
        <end position="682"/>
    </location>
</feature>
<feature type="region of interest" description="Disordered" evidence="1">
    <location>
        <begin position="663"/>
        <end position="682"/>
    </location>
</feature>
<feature type="compositionally biased region" description="Polar residues" evidence="1">
    <location>
        <begin position="406"/>
        <end position="415"/>
    </location>
</feature>
<sequence length="682" mass="78862">MNICTLIVNNYNTLRENKFFLTITCDHGSCVERNVGLIMSDNLNTSQENILSQQMSDSGRLAVRNYNHEFILTGKIKKFFNLTSDTITQDCLSGYEEIKNRLLDDVAESYCSELIDLFHKIISDYPYKFPETIYKDRNKINILSSITSEYDCILEKWIKTILDNPLIKDRSNTLKFKLVRTMFDFTEDQMKKVIEKEASNFQKKITVYKIDNSDTGLNILESSYFKDFCLFIYFPFKMYLKPSFKKNIDAITPLYSNVKINSLFGIVGLSLFYNPKNLKSLRNDTLSYSITYQNIIDNSDIFAVLLKNNDKSEKIIDNQFKSFMRDLDEPENGLDVLQSKYESAIYDYLKKQIPDKHFRDNALDTAKNNEIYIDTKLREEGLLDYKQDNNNATFQESDNTCDETDMMNNTSSKNLNKADEKSTTNLHVESINKTMNSSKTDTDQNKGEVAPIRSPENSTRPLEQAEYASNSGNSMSSFHNSYSNNSLPKISRDLCLHPIFKNIRYLRNTQCDYTIRDPGLIKLLGSNKLLIKNLDHTEIDIQLCCIFQLLLMEKNFKKNFDYVIKERKNNPDKEKFTRRESCKLTNCYTLVCLCMNYENSAAEVRKDIAKSCVSVFNDITGGLLKPLTSKNIIKEINDRINIHKKNGNNLSLIDNELKKLEENNDGTNDVSENNDSNVDNDE</sequence>
<feature type="compositionally biased region" description="Polar residues" evidence="1">
    <location>
        <begin position="423"/>
        <end position="439"/>
    </location>
</feature>
<dbReference type="Proteomes" id="UP000035680">
    <property type="component" value="Unassembled WGS sequence"/>
</dbReference>
<accession>A0A0K0EYY8</accession>